<proteinExistence type="predicted"/>
<dbReference type="RefSeq" id="WP_260978712.1">
    <property type="nucleotide sequence ID" value="NZ_JAODBU010000007.1"/>
</dbReference>
<dbReference type="EMBL" id="JAODBU010000007">
    <property type="protein sequence ID" value="MCT7399058.1"/>
    <property type="molecule type" value="Genomic_DNA"/>
</dbReference>
<evidence type="ECO:0000313" key="2">
    <source>
        <dbReference type="Proteomes" id="UP001431199"/>
    </source>
</evidence>
<comment type="caution">
    <text evidence="1">The sequence shown here is derived from an EMBL/GenBank/DDBJ whole genome shotgun (WGS) entry which is preliminary data.</text>
</comment>
<reference evidence="1" key="1">
    <citation type="submission" date="2022-09" db="EMBL/GenBank/DDBJ databases">
        <title>Eubacterium sp. LFL-14 isolated from human feces.</title>
        <authorList>
            <person name="Liu F."/>
        </authorList>
    </citation>
    <scope>NUCLEOTIDE SEQUENCE</scope>
    <source>
        <strain evidence="1">LFL-14</strain>
    </source>
</reference>
<organism evidence="1 2">
    <name type="scientific">Eubacterium album</name>
    <dbReference type="NCBI Taxonomy" id="2978477"/>
    <lineage>
        <taxon>Bacteria</taxon>
        <taxon>Bacillati</taxon>
        <taxon>Bacillota</taxon>
        <taxon>Clostridia</taxon>
        <taxon>Eubacteriales</taxon>
        <taxon>Eubacteriaceae</taxon>
        <taxon>Eubacterium</taxon>
    </lineage>
</organism>
<evidence type="ECO:0000313" key="1">
    <source>
        <dbReference type="EMBL" id="MCT7399058.1"/>
    </source>
</evidence>
<gene>
    <name evidence="1" type="ORF">N5B56_08180</name>
</gene>
<accession>A0ABT2M0K8</accession>
<keyword evidence="2" id="KW-1185">Reference proteome</keyword>
<sequence>MNYENFVKKIHGEFEMLAERKGLSGRVVIRDIVKNNNVHLKSISVVNDENRATPTIYLESYYEEFCQGKDISDIANEIFEMYIMNSCGLNFSMEDFMNYSYIKNKIAYKVINYDMNREMLKTVPHLHILDLAIVYNIVIEEDAYNSATAMIKKEHLDMWQVSKKEIEEVALTNTPELMPPVIMRMEDLLAEMIINDISMQWDDEDEQEQWDFVKEDCAYGGHPKEKVSEYVREEIEKMKYDDKIDMYVLTNEKRINGAGTMFYDGLLKKFADKIEKDLIIIPSSVHEVILIPKDNEISDEEINEMIGEVNENELETVEILSNHMYLYCRRDDRIYM</sequence>
<dbReference type="Proteomes" id="UP001431199">
    <property type="component" value="Unassembled WGS sequence"/>
</dbReference>
<dbReference type="InterPro" id="IPR043743">
    <property type="entry name" value="DUF5688"/>
</dbReference>
<protein>
    <submittedName>
        <fullName evidence="1">DUF5688 family protein</fullName>
    </submittedName>
</protein>
<dbReference type="Pfam" id="PF18941">
    <property type="entry name" value="DUF5688"/>
    <property type="match status" value="1"/>
</dbReference>
<name>A0ABT2M0K8_9FIRM</name>